<dbReference type="PANTHER" id="PTHR21256">
    <property type="entry name" value="HISTIDINOL DEHYDROGENASE HDH"/>
    <property type="match status" value="1"/>
</dbReference>
<keyword evidence="2" id="KW-0479">Metal-binding</keyword>
<accession>A0ABW2ECQ2</accession>
<dbReference type="EC" id="1.1.1.23" evidence="6"/>
<dbReference type="InterPro" id="IPR016161">
    <property type="entry name" value="Ald_DH/histidinol_DH"/>
</dbReference>
<organism evidence="6 7">
    <name type="scientific">Streptomyces viridiviolaceus</name>
    <dbReference type="NCBI Taxonomy" id="68282"/>
    <lineage>
        <taxon>Bacteria</taxon>
        <taxon>Bacillati</taxon>
        <taxon>Actinomycetota</taxon>
        <taxon>Actinomycetes</taxon>
        <taxon>Kitasatosporales</taxon>
        <taxon>Streptomycetaceae</taxon>
        <taxon>Streptomyces</taxon>
    </lineage>
</organism>
<reference evidence="7" key="1">
    <citation type="journal article" date="2019" name="Int. J. Syst. Evol. Microbiol.">
        <title>The Global Catalogue of Microorganisms (GCM) 10K type strain sequencing project: providing services to taxonomists for standard genome sequencing and annotation.</title>
        <authorList>
            <consortium name="The Broad Institute Genomics Platform"/>
            <consortium name="The Broad Institute Genome Sequencing Center for Infectious Disease"/>
            <person name="Wu L."/>
            <person name="Ma J."/>
        </authorList>
    </citation>
    <scope>NUCLEOTIDE SEQUENCE [LARGE SCALE GENOMIC DNA]</scope>
    <source>
        <strain evidence="7">JCM 4855</strain>
    </source>
</reference>
<keyword evidence="3" id="KW-0862">Zinc</keyword>
<evidence type="ECO:0000256" key="1">
    <source>
        <dbReference type="ARBA" id="ARBA00001947"/>
    </source>
</evidence>
<protein>
    <submittedName>
        <fullName evidence="6">Histidinol dehydrogenase</fullName>
        <ecNumber evidence="6">1.1.1.23</ecNumber>
    </submittedName>
</protein>
<feature type="region of interest" description="Disordered" evidence="5">
    <location>
        <begin position="158"/>
        <end position="183"/>
    </location>
</feature>
<evidence type="ECO:0000313" key="6">
    <source>
        <dbReference type="EMBL" id="MFC7017074.1"/>
    </source>
</evidence>
<comment type="caution">
    <text evidence="6">The sequence shown here is derived from an EMBL/GenBank/DDBJ whole genome shotgun (WGS) entry which is preliminary data.</text>
</comment>
<dbReference type="PANTHER" id="PTHR21256:SF14">
    <property type="entry name" value="HISTIDINOL DEHYDROGENASE"/>
    <property type="match status" value="1"/>
</dbReference>
<feature type="compositionally biased region" description="Low complexity" evidence="5">
    <location>
        <begin position="158"/>
        <end position="171"/>
    </location>
</feature>
<dbReference type="RefSeq" id="WP_229881471.1">
    <property type="nucleotide sequence ID" value="NZ_BMWA01000024.1"/>
</dbReference>
<name>A0ABW2ECQ2_9ACTN</name>
<gene>
    <name evidence="6" type="ORF">ACFQMH_36405</name>
</gene>
<evidence type="ECO:0000256" key="5">
    <source>
        <dbReference type="SAM" id="MobiDB-lite"/>
    </source>
</evidence>
<comment type="cofactor">
    <cofactor evidence="1">
        <name>Zn(2+)</name>
        <dbReference type="ChEBI" id="CHEBI:29105"/>
    </cofactor>
</comment>
<dbReference type="GO" id="GO:0004399">
    <property type="term" value="F:histidinol dehydrogenase activity"/>
    <property type="evidence" value="ECO:0007669"/>
    <property type="project" value="UniProtKB-EC"/>
</dbReference>
<dbReference type="SUPFAM" id="SSF53720">
    <property type="entry name" value="ALDH-like"/>
    <property type="match status" value="1"/>
</dbReference>
<proteinExistence type="predicted"/>
<evidence type="ECO:0000256" key="4">
    <source>
        <dbReference type="ARBA" id="ARBA00023002"/>
    </source>
</evidence>
<keyword evidence="7" id="KW-1185">Reference proteome</keyword>
<dbReference type="EMBL" id="JBHSYM010000087">
    <property type="protein sequence ID" value="MFC7017074.1"/>
    <property type="molecule type" value="Genomic_DNA"/>
</dbReference>
<evidence type="ECO:0000256" key="2">
    <source>
        <dbReference type="ARBA" id="ARBA00022723"/>
    </source>
</evidence>
<dbReference type="Pfam" id="PF00815">
    <property type="entry name" value="Histidinol_dh"/>
    <property type="match status" value="1"/>
</dbReference>
<evidence type="ECO:0000313" key="7">
    <source>
        <dbReference type="Proteomes" id="UP001596409"/>
    </source>
</evidence>
<dbReference type="InterPro" id="IPR012131">
    <property type="entry name" value="Hstdl_DH"/>
</dbReference>
<dbReference type="Proteomes" id="UP001596409">
    <property type="component" value="Unassembled WGS sequence"/>
</dbReference>
<keyword evidence="4 6" id="KW-0560">Oxidoreductase</keyword>
<sequence length="183" mass="19220">MPSKGSTEHSPDSPAALITASERVATAVRQHVEEILPGLQTGDIAGPACRDHGQIILADDLDEAYRIDDSFAYEHVRILTGNPCEALDKMHAYGALFLGEGTCVSYGDKVIGTNHVLPTRGAARCTGGLWVSMYLRTVTYQEVREPRLCGTGGSCAAGPPASSCSRAAPAPVTCARPSAPAPR</sequence>
<evidence type="ECO:0000256" key="3">
    <source>
        <dbReference type="ARBA" id="ARBA00022833"/>
    </source>
</evidence>
<dbReference type="Gene3D" id="3.40.50.1980">
    <property type="entry name" value="Nitrogenase molybdenum iron protein domain"/>
    <property type="match status" value="1"/>
</dbReference>